<dbReference type="AlphaFoldDB" id="A0A2S9Q4I6"/>
<feature type="transmembrane region" description="Helical" evidence="7">
    <location>
        <begin position="57"/>
        <end position="79"/>
    </location>
</feature>
<sequence length="339" mass="36645">MSDTLRAPTPGILEATPPSRAALPALWNRVWKHGLLASATFAATAAITIGLPDVVPWGSAGLFAALAGTASLAFLVLALTIQRLGGLGRTLLHYGPWFAAIGIWLALWELSTAKTGWLPKPFFSPPHGLLHVYVTESQRLLICIAYSLRLWAAGFLSGIAVGYALGVALGWSKRFSYWGMPVLKLIGPIPATAWIPCTFYFFPNTFDASVFIVALASGIPVAILTASGVASVNRAFYDVSRIFGAGSWYLIRNIAIPASLPHVFVGLFMGLYYSFAVLVVAEMLGAKYGLGWYIQFQTAYSGYANVYATLLIMSVICAGIVKLLFVLRDRLLTWQKGFI</sequence>
<name>A0A2S9Q4I6_9HYPH</name>
<feature type="domain" description="ABC transmembrane type-1" evidence="8">
    <location>
        <begin position="144"/>
        <end position="328"/>
    </location>
</feature>
<evidence type="ECO:0000259" key="8">
    <source>
        <dbReference type="PROSITE" id="PS50928"/>
    </source>
</evidence>
<reference evidence="9 10" key="1">
    <citation type="submission" date="2018-02" db="EMBL/GenBank/DDBJ databases">
        <title>Whole genome sequencing of endophytic bacterium.</title>
        <authorList>
            <person name="Eedara R."/>
            <person name="Podile A.R."/>
        </authorList>
    </citation>
    <scope>NUCLEOTIDE SEQUENCE [LARGE SCALE GENOMIC DNA]</scope>
    <source>
        <strain evidence="9 10">RP1T</strain>
    </source>
</reference>
<feature type="transmembrane region" description="Helical" evidence="7">
    <location>
        <begin position="91"/>
        <end position="108"/>
    </location>
</feature>
<evidence type="ECO:0000256" key="4">
    <source>
        <dbReference type="ARBA" id="ARBA00022692"/>
    </source>
</evidence>
<evidence type="ECO:0000256" key="5">
    <source>
        <dbReference type="ARBA" id="ARBA00022989"/>
    </source>
</evidence>
<feature type="transmembrane region" description="Helical" evidence="7">
    <location>
        <begin position="208"/>
        <end position="232"/>
    </location>
</feature>
<evidence type="ECO:0000256" key="3">
    <source>
        <dbReference type="ARBA" id="ARBA00022475"/>
    </source>
</evidence>
<dbReference type="PANTHER" id="PTHR30151">
    <property type="entry name" value="ALKANE SULFONATE ABC TRANSPORTER-RELATED, MEMBRANE SUBUNIT"/>
    <property type="match status" value="1"/>
</dbReference>
<protein>
    <submittedName>
        <fullName evidence="9">ABC transporter permease</fullName>
    </submittedName>
</protein>
<feature type="transmembrane region" description="Helical" evidence="7">
    <location>
        <begin position="263"/>
        <end position="286"/>
    </location>
</feature>
<evidence type="ECO:0000256" key="6">
    <source>
        <dbReference type="ARBA" id="ARBA00023136"/>
    </source>
</evidence>
<accession>A0A2S9Q4I6</accession>
<feature type="transmembrane region" description="Helical" evidence="7">
    <location>
        <begin position="30"/>
        <end position="51"/>
    </location>
</feature>
<comment type="similarity">
    <text evidence="7">Belongs to the binding-protein-dependent transport system permease family.</text>
</comment>
<proteinExistence type="inferred from homology"/>
<keyword evidence="4 7" id="KW-0812">Transmembrane</keyword>
<evidence type="ECO:0000256" key="7">
    <source>
        <dbReference type="RuleBase" id="RU363032"/>
    </source>
</evidence>
<dbReference type="Proteomes" id="UP000237682">
    <property type="component" value="Unassembled WGS sequence"/>
</dbReference>
<dbReference type="Pfam" id="PF00528">
    <property type="entry name" value="BPD_transp_1"/>
    <property type="match status" value="1"/>
</dbReference>
<keyword evidence="5 7" id="KW-1133">Transmembrane helix</keyword>
<dbReference type="PANTHER" id="PTHR30151:SF0">
    <property type="entry name" value="ABC TRANSPORTER PERMEASE PROTEIN MJ0413-RELATED"/>
    <property type="match status" value="1"/>
</dbReference>
<keyword evidence="2 7" id="KW-0813">Transport</keyword>
<evidence type="ECO:0000313" key="9">
    <source>
        <dbReference type="EMBL" id="PRH84269.1"/>
    </source>
</evidence>
<dbReference type="GO" id="GO:0055085">
    <property type="term" value="P:transmembrane transport"/>
    <property type="evidence" value="ECO:0007669"/>
    <property type="project" value="InterPro"/>
</dbReference>
<evidence type="ECO:0000256" key="2">
    <source>
        <dbReference type="ARBA" id="ARBA00022448"/>
    </source>
</evidence>
<dbReference type="InterPro" id="IPR035906">
    <property type="entry name" value="MetI-like_sf"/>
</dbReference>
<dbReference type="PROSITE" id="PS50928">
    <property type="entry name" value="ABC_TM1"/>
    <property type="match status" value="1"/>
</dbReference>
<dbReference type="SUPFAM" id="SSF161098">
    <property type="entry name" value="MetI-like"/>
    <property type="match status" value="1"/>
</dbReference>
<comment type="subcellular location">
    <subcellularLocation>
        <location evidence="1 7">Cell membrane</location>
        <topology evidence="1 7">Multi-pass membrane protein</topology>
    </subcellularLocation>
</comment>
<feature type="transmembrane region" description="Helical" evidence="7">
    <location>
        <begin position="150"/>
        <end position="170"/>
    </location>
</feature>
<keyword evidence="3" id="KW-1003">Cell membrane</keyword>
<dbReference type="RefSeq" id="WP_105865234.1">
    <property type="nucleotide sequence ID" value="NZ_PUEJ01000014.1"/>
</dbReference>
<dbReference type="EMBL" id="PUEJ01000014">
    <property type="protein sequence ID" value="PRH84269.1"/>
    <property type="molecule type" value="Genomic_DNA"/>
</dbReference>
<dbReference type="InterPro" id="IPR000515">
    <property type="entry name" value="MetI-like"/>
</dbReference>
<dbReference type="Gene3D" id="1.10.3720.10">
    <property type="entry name" value="MetI-like"/>
    <property type="match status" value="1"/>
</dbReference>
<gene>
    <name evidence="9" type="ORF">C5L14_27375</name>
</gene>
<feature type="transmembrane region" description="Helical" evidence="7">
    <location>
        <begin position="182"/>
        <end position="202"/>
    </location>
</feature>
<keyword evidence="6 7" id="KW-0472">Membrane</keyword>
<comment type="caution">
    <text evidence="9">The sequence shown here is derived from an EMBL/GenBank/DDBJ whole genome shotgun (WGS) entry which is preliminary data.</text>
</comment>
<dbReference type="OrthoDB" id="9804353at2"/>
<feature type="transmembrane region" description="Helical" evidence="7">
    <location>
        <begin position="306"/>
        <end position="327"/>
    </location>
</feature>
<organism evidence="9 10">
    <name type="scientific">Labrys okinawensis</name>
    <dbReference type="NCBI Taxonomy" id="346911"/>
    <lineage>
        <taxon>Bacteria</taxon>
        <taxon>Pseudomonadati</taxon>
        <taxon>Pseudomonadota</taxon>
        <taxon>Alphaproteobacteria</taxon>
        <taxon>Hyphomicrobiales</taxon>
        <taxon>Xanthobacteraceae</taxon>
        <taxon>Labrys</taxon>
    </lineage>
</organism>
<evidence type="ECO:0000313" key="10">
    <source>
        <dbReference type="Proteomes" id="UP000237682"/>
    </source>
</evidence>
<evidence type="ECO:0000256" key="1">
    <source>
        <dbReference type="ARBA" id="ARBA00004651"/>
    </source>
</evidence>
<keyword evidence="10" id="KW-1185">Reference proteome</keyword>
<dbReference type="GO" id="GO:0005886">
    <property type="term" value="C:plasma membrane"/>
    <property type="evidence" value="ECO:0007669"/>
    <property type="project" value="UniProtKB-SubCell"/>
</dbReference>